<evidence type="ECO:0000259" key="3">
    <source>
        <dbReference type="Pfam" id="PF02230"/>
    </source>
</evidence>
<proteinExistence type="inferred from homology"/>
<evidence type="ECO:0000313" key="4">
    <source>
        <dbReference type="EMBL" id="GLS20826.1"/>
    </source>
</evidence>
<dbReference type="InterPro" id="IPR003140">
    <property type="entry name" value="PLipase/COase/thioEstase"/>
</dbReference>
<dbReference type="InterPro" id="IPR029058">
    <property type="entry name" value="AB_hydrolase_fold"/>
</dbReference>
<organism evidence="4 5">
    <name type="scientific">Labrys miyagiensis</name>
    <dbReference type="NCBI Taxonomy" id="346912"/>
    <lineage>
        <taxon>Bacteria</taxon>
        <taxon>Pseudomonadati</taxon>
        <taxon>Pseudomonadota</taxon>
        <taxon>Alphaproteobacteria</taxon>
        <taxon>Hyphomicrobiales</taxon>
        <taxon>Xanthobacteraceae</taxon>
        <taxon>Labrys</taxon>
    </lineage>
</organism>
<gene>
    <name evidence="4" type="ORF">GCM10007874_38430</name>
</gene>
<dbReference type="Gene3D" id="3.40.50.1820">
    <property type="entry name" value="alpha/beta hydrolase"/>
    <property type="match status" value="1"/>
</dbReference>
<keyword evidence="2" id="KW-0378">Hydrolase</keyword>
<dbReference type="Pfam" id="PF02230">
    <property type="entry name" value="Abhydrolase_2"/>
    <property type="match status" value="1"/>
</dbReference>
<comment type="similarity">
    <text evidence="1">Belongs to the AB hydrolase superfamily. AB hydrolase 2 family.</text>
</comment>
<comment type="caution">
    <text evidence="4">The sequence shown here is derived from an EMBL/GenBank/DDBJ whole genome shotgun (WGS) entry which is preliminary data.</text>
</comment>
<dbReference type="PANTHER" id="PTHR10655:SF17">
    <property type="entry name" value="LYSOPHOSPHOLIPASE-LIKE PROTEIN 1"/>
    <property type="match status" value="1"/>
</dbReference>
<dbReference type="SUPFAM" id="SSF53474">
    <property type="entry name" value="alpha/beta-Hydrolases"/>
    <property type="match status" value="1"/>
</dbReference>
<dbReference type="EMBL" id="BSPC01000035">
    <property type="protein sequence ID" value="GLS20826.1"/>
    <property type="molecule type" value="Genomic_DNA"/>
</dbReference>
<sequence length="207" mass="21369">MSIQPSLIILLHGVGSNGEDLAHLGDIWLEMLPGSAIVAPNAPFAFDGGSGYQWFSIAGVTEANRAERIRASRAAFDATLNAQIEQQGFAGKLGQVALVGFSQGAIMALDALASGRWPVRAVVAFAGRLATAEPLAPPPDSAALLIHGAADRVIPAAETLLAASTLQRHGVEVESHVEAAVDHTISPEGALTAAAFLSRRLAIPVQA</sequence>
<protein>
    <submittedName>
        <fullName evidence="4">Phospholipase</fullName>
    </submittedName>
</protein>
<evidence type="ECO:0000256" key="1">
    <source>
        <dbReference type="ARBA" id="ARBA00006499"/>
    </source>
</evidence>
<dbReference type="Proteomes" id="UP001156882">
    <property type="component" value="Unassembled WGS sequence"/>
</dbReference>
<evidence type="ECO:0000313" key="5">
    <source>
        <dbReference type="Proteomes" id="UP001156882"/>
    </source>
</evidence>
<name>A0ABQ6CRJ7_9HYPH</name>
<feature type="domain" description="Phospholipase/carboxylesterase/thioesterase" evidence="3">
    <location>
        <begin position="6"/>
        <end position="198"/>
    </location>
</feature>
<keyword evidence="5" id="KW-1185">Reference proteome</keyword>
<accession>A0ABQ6CRJ7</accession>
<dbReference type="InterPro" id="IPR050565">
    <property type="entry name" value="LYPA1-2/EST-like"/>
</dbReference>
<dbReference type="PANTHER" id="PTHR10655">
    <property type="entry name" value="LYSOPHOSPHOLIPASE-RELATED"/>
    <property type="match status" value="1"/>
</dbReference>
<reference evidence="5" key="1">
    <citation type="journal article" date="2019" name="Int. J. Syst. Evol. Microbiol.">
        <title>The Global Catalogue of Microorganisms (GCM) 10K type strain sequencing project: providing services to taxonomists for standard genome sequencing and annotation.</title>
        <authorList>
            <consortium name="The Broad Institute Genomics Platform"/>
            <consortium name="The Broad Institute Genome Sequencing Center for Infectious Disease"/>
            <person name="Wu L."/>
            <person name="Ma J."/>
        </authorList>
    </citation>
    <scope>NUCLEOTIDE SEQUENCE [LARGE SCALE GENOMIC DNA]</scope>
    <source>
        <strain evidence="5">NBRC 101365</strain>
    </source>
</reference>
<dbReference type="RefSeq" id="WP_284313906.1">
    <property type="nucleotide sequence ID" value="NZ_BSPC01000035.1"/>
</dbReference>
<evidence type="ECO:0000256" key="2">
    <source>
        <dbReference type="ARBA" id="ARBA00022801"/>
    </source>
</evidence>